<dbReference type="InterPro" id="IPR001647">
    <property type="entry name" value="HTH_TetR"/>
</dbReference>
<dbReference type="InterPro" id="IPR050109">
    <property type="entry name" value="HTH-type_TetR-like_transc_reg"/>
</dbReference>
<dbReference type="EMBL" id="QZEY01000011">
    <property type="protein sequence ID" value="RJL27265.1"/>
    <property type="molecule type" value="Genomic_DNA"/>
</dbReference>
<reference evidence="6 7" key="1">
    <citation type="submission" date="2018-09" db="EMBL/GenBank/DDBJ databases">
        <title>YIM 75507 draft genome.</title>
        <authorList>
            <person name="Tang S."/>
            <person name="Feng Y."/>
        </authorList>
    </citation>
    <scope>NUCLEOTIDE SEQUENCE [LARGE SCALE GENOMIC DNA]</scope>
    <source>
        <strain evidence="6 7">YIM 75507</strain>
    </source>
</reference>
<feature type="domain" description="HTH tetR-type" evidence="5">
    <location>
        <begin position="10"/>
        <end position="68"/>
    </location>
</feature>
<dbReference type="InterPro" id="IPR036271">
    <property type="entry name" value="Tet_transcr_reg_TetR-rel_C_sf"/>
</dbReference>
<dbReference type="PANTHER" id="PTHR30055:SF234">
    <property type="entry name" value="HTH-TYPE TRANSCRIPTIONAL REGULATOR BETI"/>
    <property type="match status" value="1"/>
</dbReference>
<keyword evidence="2 4" id="KW-0238">DNA-binding</keyword>
<dbReference type="Pfam" id="PF00440">
    <property type="entry name" value="TetR_N"/>
    <property type="match status" value="1"/>
</dbReference>
<dbReference type="SUPFAM" id="SSF48498">
    <property type="entry name" value="Tetracyclin repressor-like, C-terminal domain"/>
    <property type="match status" value="1"/>
</dbReference>
<gene>
    <name evidence="6" type="ORF">D5H75_25270</name>
</gene>
<keyword evidence="1" id="KW-0805">Transcription regulation</keyword>
<protein>
    <submittedName>
        <fullName evidence="6">TetR/AcrR family transcriptional regulator</fullName>
    </submittedName>
</protein>
<organism evidence="6 7">
    <name type="scientific">Bailinhaonella thermotolerans</name>
    <dbReference type="NCBI Taxonomy" id="1070861"/>
    <lineage>
        <taxon>Bacteria</taxon>
        <taxon>Bacillati</taxon>
        <taxon>Actinomycetota</taxon>
        <taxon>Actinomycetes</taxon>
        <taxon>Streptosporangiales</taxon>
        <taxon>Streptosporangiaceae</taxon>
        <taxon>Bailinhaonella</taxon>
    </lineage>
</organism>
<dbReference type="RefSeq" id="WP_119929164.1">
    <property type="nucleotide sequence ID" value="NZ_QZEY01000011.1"/>
</dbReference>
<dbReference type="GO" id="GO:0003700">
    <property type="term" value="F:DNA-binding transcription factor activity"/>
    <property type="evidence" value="ECO:0007669"/>
    <property type="project" value="TreeGrafter"/>
</dbReference>
<dbReference type="InterPro" id="IPR009057">
    <property type="entry name" value="Homeodomain-like_sf"/>
</dbReference>
<dbReference type="PROSITE" id="PS50977">
    <property type="entry name" value="HTH_TETR_2"/>
    <property type="match status" value="1"/>
</dbReference>
<keyword evidence="7" id="KW-1185">Reference proteome</keyword>
<dbReference type="OrthoDB" id="8654052at2"/>
<evidence type="ECO:0000256" key="4">
    <source>
        <dbReference type="PROSITE-ProRule" id="PRU00335"/>
    </source>
</evidence>
<evidence type="ECO:0000256" key="3">
    <source>
        <dbReference type="ARBA" id="ARBA00023163"/>
    </source>
</evidence>
<evidence type="ECO:0000256" key="1">
    <source>
        <dbReference type="ARBA" id="ARBA00023015"/>
    </source>
</evidence>
<feature type="DNA-binding region" description="H-T-H motif" evidence="4">
    <location>
        <begin position="31"/>
        <end position="50"/>
    </location>
</feature>
<keyword evidence="3" id="KW-0804">Transcription</keyword>
<comment type="caution">
    <text evidence="6">The sequence shown here is derived from an EMBL/GenBank/DDBJ whole genome shotgun (WGS) entry which is preliminary data.</text>
</comment>
<evidence type="ECO:0000256" key="2">
    <source>
        <dbReference type="ARBA" id="ARBA00023125"/>
    </source>
</evidence>
<evidence type="ECO:0000313" key="6">
    <source>
        <dbReference type="EMBL" id="RJL27265.1"/>
    </source>
</evidence>
<dbReference type="Gene3D" id="1.10.357.10">
    <property type="entry name" value="Tetracycline Repressor, domain 2"/>
    <property type="match status" value="1"/>
</dbReference>
<dbReference type="Proteomes" id="UP000265768">
    <property type="component" value="Unassembled WGS sequence"/>
</dbReference>
<name>A0A3A4AF35_9ACTN</name>
<accession>A0A3A4AF35</accession>
<proteinExistence type="predicted"/>
<dbReference type="SUPFAM" id="SSF46689">
    <property type="entry name" value="Homeodomain-like"/>
    <property type="match status" value="1"/>
</dbReference>
<dbReference type="PANTHER" id="PTHR30055">
    <property type="entry name" value="HTH-TYPE TRANSCRIPTIONAL REGULATOR RUTR"/>
    <property type="match status" value="1"/>
</dbReference>
<dbReference type="AlphaFoldDB" id="A0A3A4AF35"/>
<sequence length="193" mass="20808">MGTNDSGVRGRTRRAILAAAASVLARDRSATLAQIADAAGVGRSTLHRYFPDRDELVAAVIEDSLAAIERSVQDAALDQGPPREAMRRLVAAMLENGDRLMFLWGDPNLLAAYEPAVSDDCPEPPPQAGLELIRRGQAEGVFDPGLDPEWIQQIVWAVVYTGVEQVDRGLISRHGVYAAVVRTLENGIRPPGS</sequence>
<dbReference type="GO" id="GO:0000976">
    <property type="term" value="F:transcription cis-regulatory region binding"/>
    <property type="evidence" value="ECO:0007669"/>
    <property type="project" value="TreeGrafter"/>
</dbReference>
<evidence type="ECO:0000259" key="5">
    <source>
        <dbReference type="PROSITE" id="PS50977"/>
    </source>
</evidence>
<evidence type="ECO:0000313" key="7">
    <source>
        <dbReference type="Proteomes" id="UP000265768"/>
    </source>
</evidence>